<dbReference type="AlphaFoldDB" id="A0A4S8L290"/>
<evidence type="ECO:0000256" key="1">
    <source>
        <dbReference type="SAM" id="MobiDB-lite"/>
    </source>
</evidence>
<name>A0A4S8L290_DENBC</name>
<evidence type="ECO:0000313" key="3">
    <source>
        <dbReference type="Proteomes" id="UP000297245"/>
    </source>
</evidence>
<organism evidence="2 3">
    <name type="scientific">Dendrothele bispora (strain CBS 962.96)</name>
    <dbReference type="NCBI Taxonomy" id="1314807"/>
    <lineage>
        <taxon>Eukaryota</taxon>
        <taxon>Fungi</taxon>
        <taxon>Dikarya</taxon>
        <taxon>Basidiomycota</taxon>
        <taxon>Agaricomycotina</taxon>
        <taxon>Agaricomycetes</taxon>
        <taxon>Agaricomycetidae</taxon>
        <taxon>Agaricales</taxon>
        <taxon>Agaricales incertae sedis</taxon>
        <taxon>Dendrothele</taxon>
    </lineage>
</organism>
<feature type="region of interest" description="Disordered" evidence="1">
    <location>
        <begin position="244"/>
        <end position="263"/>
    </location>
</feature>
<dbReference type="EMBL" id="ML179728">
    <property type="protein sequence ID" value="THU82490.1"/>
    <property type="molecule type" value="Genomic_DNA"/>
</dbReference>
<feature type="compositionally biased region" description="Polar residues" evidence="1">
    <location>
        <begin position="320"/>
        <end position="329"/>
    </location>
</feature>
<keyword evidence="3" id="KW-1185">Reference proteome</keyword>
<sequence length="380" mass="42937">MESTLEFAKLIFLLPTPTIVPQPSPMLWPPLALYRVYELNGTLDNRSRVPLSSTPRHPTSASVRSESPESVSLGKGKTVKPRENDDEEETVLLDKNGGDGQENIRLVRQSILEDEPSWVLDSSKPPKVKKLRGRSTVSRRNFNLPLQIRLQLPIAYRKRECELEGKRGYSRWMGIQSLYDPSLSTFTYAPQKVSKAVEKRTMAHPSYLLPSIPSRYCEQRDGCESYTLRYVRQDMDNWRFSDVPGHSRKPFSRQPTPTSGNGFSSGSRSLIILTFVMTGILYGFTNANAHISIWPSSSRGAAGKKRASSGEDAKEPPSSDVHSTSTQRTLGARFACTRCTPSAQKRTPGTRWASRQRAFRLEKRDEKQISFYKYGKLVEK</sequence>
<accession>A0A4S8L290</accession>
<feature type="compositionally biased region" description="Basic and acidic residues" evidence="1">
    <location>
        <begin position="308"/>
        <end position="317"/>
    </location>
</feature>
<feature type="region of interest" description="Disordered" evidence="1">
    <location>
        <begin position="295"/>
        <end position="356"/>
    </location>
</feature>
<feature type="compositionally biased region" description="Polar residues" evidence="1">
    <location>
        <begin position="50"/>
        <end position="70"/>
    </location>
</feature>
<gene>
    <name evidence="2" type="ORF">K435DRAFT_808261</name>
</gene>
<protein>
    <submittedName>
        <fullName evidence="2">Uncharacterized protein</fullName>
    </submittedName>
</protein>
<reference evidence="2 3" key="1">
    <citation type="journal article" date="2019" name="Nat. Ecol. Evol.">
        <title>Megaphylogeny resolves global patterns of mushroom evolution.</title>
        <authorList>
            <person name="Varga T."/>
            <person name="Krizsan K."/>
            <person name="Foldi C."/>
            <person name="Dima B."/>
            <person name="Sanchez-Garcia M."/>
            <person name="Sanchez-Ramirez S."/>
            <person name="Szollosi G.J."/>
            <person name="Szarkandi J.G."/>
            <person name="Papp V."/>
            <person name="Albert L."/>
            <person name="Andreopoulos W."/>
            <person name="Angelini C."/>
            <person name="Antonin V."/>
            <person name="Barry K.W."/>
            <person name="Bougher N.L."/>
            <person name="Buchanan P."/>
            <person name="Buyck B."/>
            <person name="Bense V."/>
            <person name="Catcheside P."/>
            <person name="Chovatia M."/>
            <person name="Cooper J."/>
            <person name="Damon W."/>
            <person name="Desjardin D."/>
            <person name="Finy P."/>
            <person name="Geml J."/>
            <person name="Haridas S."/>
            <person name="Hughes K."/>
            <person name="Justo A."/>
            <person name="Karasinski D."/>
            <person name="Kautmanova I."/>
            <person name="Kiss B."/>
            <person name="Kocsube S."/>
            <person name="Kotiranta H."/>
            <person name="LaButti K.M."/>
            <person name="Lechner B.E."/>
            <person name="Liimatainen K."/>
            <person name="Lipzen A."/>
            <person name="Lukacs Z."/>
            <person name="Mihaltcheva S."/>
            <person name="Morgado L.N."/>
            <person name="Niskanen T."/>
            <person name="Noordeloos M.E."/>
            <person name="Ohm R.A."/>
            <person name="Ortiz-Santana B."/>
            <person name="Ovrebo C."/>
            <person name="Racz N."/>
            <person name="Riley R."/>
            <person name="Savchenko A."/>
            <person name="Shiryaev A."/>
            <person name="Soop K."/>
            <person name="Spirin V."/>
            <person name="Szebenyi C."/>
            <person name="Tomsovsky M."/>
            <person name="Tulloss R.E."/>
            <person name="Uehling J."/>
            <person name="Grigoriev I.V."/>
            <person name="Vagvolgyi C."/>
            <person name="Papp T."/>
            <person name="Martin F.M."/>
            <person name="Miettinen O."/>
            <person name="Hibbett D.S."/>
            <person name="Nagy L.G."/>
        </authorList>
    </citation>
    <scope>NUCLEOTIDE SEQUENCE [LARGE SCALE GENOMIC DNA]</scope>
    <source>
        <strain evidence="2 3">CBS 962.96</strain>
    </source>
</reference>
<proteinExistence type="predicted"/>
<dbReference type="Proteomes" id="UP000297245">
    <property type="component" value="Unassembled WGS sequence"/>
</dbReference>
<evidence type="ECO:0000313" key="2">
    <source>
        <dbReference type="EMBL" id="THU82490.1"/>
    </source>
</evidence>
<feature type="region of interest" description="Disordered" evidence="1">
    <location>
        <begin position="45"/>
        <end position="99"/>
    </location>
</feature>
<feature type="compositionally biased region" description="Polar residues" evidence="1">
    <location>
        <begin position="253"/>
        <end position="263"/>
    </location>
</feature>